<sequence>MAFMTAKEEADWQLCLHLRQEGRITTPGRPFELSDRTEIDALQAQDVFRFETYDPVTHGADRLFKSRLVREIKGKGTTTPYEKSRLVIQGHSDNGKQTILT</sequence>
<proteinExistence type="predicted"/>
<dbReference type="HOGENOM" id="CLU_175760_0_0_1"/>
<evidence type="ECO:0000313" key="1">
    <source>
        <dbReference type="EMBL" id="KID59340.1"/>
    </source>
</evidence>
<protein>
    <submittedName>
        <fullName evidence="1">Uncharacterized protein</fullName>
    </submittedName>
</protein>
<gene>
    <name evidence="1" type="ORF">MAN_10752</name>
</gene>
<reference evidence="1 2" key="1">
    <citation type="journal article" date="2014" name="Proc. Natl. Acad. Sci. U.S.A.">
        <title>Trajectory and genomic determinants of fungal-pathogen speciation and host adaptation.</title>
        <authorList>
            <person name="Hu X."/>
            <person name="Xiao G."/>
            <person name="Zheng P."/>
            <person name="Shang Y."/>
            <person name="Su Y."/>
            <person name="Zhang X."/>
            <person name="Liu X."/>
            <person name="Zhan S."/>
            <person name="St Leger R.J."/>
            <person name="Wang C."/>
        </authorList>
    </citation>
    <scope>NUCLEOTIDE SEQUENCE [LARGE SCALE GENOMIC DNA]</scope>
    <source>
        <strain evidence="1 2">ARSEF 549</strain>
    </source>
</reference>
<dbReference type="AlphaFoldDB" id="A0A0B4EAQ9"/>
<keyword evidence="2" id="KW-1185">Reference proteome</keyword>
<dbReference type="Proteomes" id="UP000031186">
    <property type="component" value="Unassembled WGS sequence"/>
</dbReference>
<accession>A0A0B4EAQ9</accession>
<name>A0A0B4EAQ9_METAF</name>
<comment type="caution">
    <text evidence="1">The sequence shown here is derived from an EMBL/GenBank/DDBJ whole genome shotgun (WGS) entry which is preliminary data.</text>
</comment>
<dbReference type="VEuPathDB" id="FungiDB:MAN_10752"/>
<feature type="non-terminal residue" evidence="1">
    <location>
        <position position="1"/>
    </location>
</feature>
<organism evidence="1 2">
    <name type="scientific">Metarhizium anisopliae (strain ARSEF 549)</name>
    <dbReference type="NCBI Taxonomy" id="3151832"/>
    <lineage>
        <taxon>Eukaryota</taxon>
        <taxon>Fungi</taxon>
        <taxon>Dikarya</taxon>
        <taxon>Ascomycota</taxon>
        <taxon>Pezizomycotina</taxon>
        <taxon>Sordariomycetes</taxon>
        <taxon>Hypocreomycetidae</taxon>
        <taxon>Hypocreales</taxon>
        <taxon>Clavicipitaceae</taxon>
        <taxon>Metarhizium</taxon>
    </lineage>
</organism>
<evidence type="ECO:0000313" key="2">
    <source>
        <dbReference type="Proteomes" id="UP000031186"/>
    </source>
</evidence>
<dbReference type="EMBL" id="AZNF01000030">
    <property type="protein sequence ID" value="KID59340.1"/>
    <property type="molecule type" value="Genomic_DNA"/>
</dbReference>